<dbReference type="STRING" id="641147.HMPREF9021_00510"/>
<feature type="signal peptide" evidence="1">
    <location>
        <begin position="1"/>
        <end position="22"/>
    </location>
</feature>
<dbReference type="eggNOG" id="ENOG5032YVK">
    <property type="taxonomic scope" value="Bacteria"/>
</dbReference>
<evidence type="ECO:0000259" key="2">
    <source>
        <dbReference type="Pfam" id="PF24574"/>
    </source>
</evidence>
<evidence type="ECO:0000313" key="3">
    <source>
        <dbReference type="EMBL" id="EFG32104.1"/>
    </source>
</evidence>
<dbReference type="AlphaFoldDB" id="V9HMN4"/>
<dbReference type="RefSeq" id="WP_002642723.1">
    <property type="nucleotide sequence ID" value="NZ_CP019448.1"/>
</dbReference>
<reference evidence="3 4" key="1">
    <citation type="submission" date="2010-03" db="EMBL/GenBank/DDBJ databases">
        <authorList>
            <consortium name="The Broad Institute Genome Sequencing Platform"/>
            <person name="Ward D."/>
            <person name="Earl A."/>
            <person name="Feldgarden M."/>
            <person name="Gevers D."/>
            <person name="Young S."/>
            <person name="Zeng Q."/>
            <person name="Koehrsen M."/>
            <person name="Alvarado L."/>
            <person name="Berlin A.M."/>
            <person name="Borenstein D."/>
            <person name="Chapman S.B."/>
            <person name="Chen Z."/>
            <person name="Engels R."/>
            <person name="Freedman E."/>
            <person name="Gellesch M."/>
            <person name="Goldberg J."/>
            <person name="Griggs A."/>
            <person name="Gujja S."/>
            <person name="Heilman E.R."/>
            <person name="Heiman D.I."/>
            <person name="Hepburn T.A."/>
            <person name="Howarth C."/>
            <person name="Jen D."/>
            <person name="Larson L."/>
            <person name="Mehta T."/>
            <person name="Park D."/>
            <person name="Pearson M."/>
            <person name="Richards J."/>
            <person name="Roberts A."/>
            <person name="Saif S."/>
            <person name="Shea T.D."/>
            <person name="Shenoy N."/>
            <person name="Sisk P."/>
            <person name="Stolte C."/>
            <person name="Sykes S.N."/>
            <person name="Walk T."/>
            <person name="White J."/>
            <person name="Yandava C."/>
            <person name="Izard J."/>
            <person name="Baranova O.V."/>
            <person name="Blanton J.M."/>
            <person name="Tanner A.C."/>
            <person name="Dewhirst F."/>
            <person name="Haas B."/>
            <person name="Nusbaum C."/>
            <person name="Birren B."/>
        </authorList>
    </citation>
    <scope>NUCLEOTIDE SEQUENCE [LARGE SCALE GENOMIC DNA]</scope>
    <source>
        <strain evidence="3 4">ATCC 29453</strain>
    </source>
</reference>
<keyword evidence="4" id="KW-1185">Reference proteome</keyword>
<dbReference type="InterPro" id="IPR056025">
    <property type="entry name" value="ACP_dom"/>
</dbReference>
<dbReference type="HOGENOM" id="CLU_124940_1_0_4"/>
<feature type="chain" id="PRO_5030178998" description="ACP-like domain-containing protein" evidence="1">
    <location>
        <begin position="23"/>
        <end position="127"/>
    </location>
</feature>
<evidence type="ECO:0000256" key="1">
    <source>
        <dbReference type="SAM" id="SignalP"/>
    </source>
</evidence>
<dbReference type="OrthoDB" id="8612002at2"/>
<proteinExistence type="predicted"/>
<feature type="domain" description="ACP-like" evidence="2">
    <location>
        <begin position="34"/>
        <end position="126"/>
    </location>
</feature>
<comment type="caution">
    <text evidence="3">The sequence shown here is derived from an EMBL/GenBank/DDBJ whole genome shotgun (WGS) entry which is preliminary data.</text>
</comment>
<sequence length="127" mass="13579">MKTIVKALATIALATVATASFAKSSPVNAAQVTSTKTVNYVCQDGRVAVKYGFNAAGVPVNAIAKVNGATRVMKYDMSRSDNVDAFFKDAAGYRLNADAFERNSVHKTAINITSPRNDLVFKNCSPR</sequence>
<dbReference type="Proteomes" id="UP000017813">
    <property type="component" value="Unassembled WGS sequence"/>
</dbReference>
<protein>
    <recommendedName>
        <fullName evidence="2">ACP-like domain-containing protein</fullName>
    </recommendedName>
</protein>
<dbReference type="EMBL" id="ADCY02000051">
    <property type="protein sequence ID" value="EFG32104.1"/>
    <property type="molecule type" value="Genomic_DNA"/>
</dbReference>
<evidence type="ECO:0000313" key="4">
    <source>
        <dbReference type="Proteomes" id="UP000017813"/>
    </source>
</evidence>
<dbReference type="KEGG" id="smur:BWP33_00050"/>
<reference evidence="3 4" key="2">
    <citation type="submission" date="2011-10" db="EMBL/GenBank/DDBJ databases">
        <title>The Genome Sequence of Simonsiella muelleri ATCC 29453.</title>
        <authorList>
            <consortium name="The Broad Institute Genome Sequencing Platform"/>
            <consortium name="The Broad Institute Genome Sequencing Center for Infectious Disease"/>
            <person name="Earl A."/>
            <person name="Ward D."/>
            <person name="Feldgarden M."/>
            <person name="Gevers D."/>
            <person name="Izard J."/>
            <person name="Baranova O.V."/>
            <person name="Blanton J.M."/>
            <person name="Tanner A.C."/>
            <person name="Dewhirst F."/>
            <person name="Young S.K."/>
            <person name="Zeng Q."/>
            <person name="Gargeya S."/>
            <person name="Fitzgerald M."/>
            <person name="Haas B."/>
            <person name="Abouelleil A."/>
            <person name="Alvarado L."/>
            <person name="Arachchi H.M."/>
            <person name="Berlin A."/>
            <person name="Brown A."/>
            <person name="Chapman S.B."/>
            <person name="Chen Z."/>
            <person name="Dunbar C."/>
            <person name="Freedman E."/>
            <person name="Gearin G."/>
            <person name="Goldberg J."/>
            <person name="Griggs A."/>
            <person name="Gujja S."/>
            <person name="Heiman D."/>
            <person name="Howarth C."/>
            <person name="Larson L."/>
            <person name="Lui A."/>
            <person name="MacDonald P.J.P."/>
            <person name="Montmayeur A."/>
            <person name="Murphy C."/>
            <person name="Neiman D."/>
            <person name="Pearson M."/>
            <person name="Priest M."/>
            <person name="Roberts A."/>
            <person name="Saif S."/>
            <person name="Shea T."/>
            <person name="Shenoy N."/>
            <person name="Sisk P."/>
            <person name="Stolte C."/>
            <person name="Sykes S."/>
            <person name="Wortman J."/>
            <person name="Nusbaum C."/>
            <person name="Birren B."/>
        </authorList>
    </citation>
    <scope>NUCLEOTIDE SEQUENCE [LARGE SCALE GENOMIC DNA]</scope>
    <source>
        <strain evidence="3 4">ATCC 29453</strain>
    </source>
</reference>
<keyword evidence="1" id="KW-0732">Signal</keyword>
<accession>V9HMN4</accession>
<gene>
    <name evidence="3" type="ORF">HMPREF9021_00510</name>
</gene>
<organism evidence="3 4">
    <name type="scientific">Simonsiella muelleri ATCC 29453</name>
    <dbReference type="NCBI Taxonomy" id="641147"/>
    <lineage>
        <taxon>Bacteria</taxon>
        <taxon>Pseudomonadati</taxon>
        <taxon>Pseudomonadota</taxon>
        <taxon>Betaproteobacteria</taxon>
        <taxon>Neisseriales</taxon>
        <taxon>Neisseriaceae</taxon>
        <taxon>Simonsiella</taxon>
    </lineage>
</organism>
<dbReference type="Pfam" id="PF24574">
    <property type="entry name" value="Nm-ACP"/>
    <property type="match status" value="1"/>
</dbReference>
<name>V9HMN4_9NEIS</name>
<dbReference type="CDD" id="cd21836">
    <property type="entry name" value="adhesin_CP"/>
    <property type="match status" value="1"/>
</dbReference>